<dbReference type="Proteomes" id="UP000616885">
    <property type="component" value="Unassembled WGS sequence"/>
</dbReference>
<dbReference type="GO" id="GO:0005811">
    <property type="term" value="C:lipid droplet"/>
    <property type="evidence" value="ECO:0007669"/>
    <property type="project" value="TreeGrafter"/>
</dbReference>
<dbReference type="AlphaFoldDB" id="A0A8H7N330"/>
<evidence type="ECO:0000313" key="3">
    <source>
        <dbReference type="EMBL" id="KAF9746831.1"/>
    </source>
</evidence>
<dbReference type="SUPFAM" id="SSF51735">
    <property type="entry name" value="NAD(P)-binding Rossmann-fold domains"/>
    <property type="match status" value="1"/>
</dbReference>
<gene>
    <name evidence="3" type="ORF">IM811_003736</name>
</gene>
<name>A0A8H7N330_BIOOC</name>
<evidence type="ECO:0000256" key="2">
    <source>
        <dbReference type="ARBA" id="ARBA00023002"/>
    </source>
</evidence>
<protein>
    <submittedName>
        <fullName evidence="3">Uncharacterized protein</fullName>
    </submittedName>
</protein>
<dbReference type="PRINTS" id="PR00081">
    <property type="entry name" value="GDHRDH"/>
</dbReference>
<keyword evidence="2" id="KW-0560">Oxidoreductase</keyword>
<evidence type="ECO:0000256" key="1">
    <source>
        <dbReference type="ARBA" id="ARBA00006484"/>
    </source>
</evidence>
<proteinExistence type="inferred from homology"/>
<dbReference type="InterPro" id="IPR002347">
    <property type="entry name" value="SDR_fam"/>
</dbReference>
<dbReference type="PANTHER" id="PTHR44169:SF6">
    <property type="entry name" value="NADPH-DEPENDENT 1-ACYLDIHYDROXYACETONE PHOSPHATE REDUCTASE"/>
    <property type="match status" value="1"/>
</dbReference>
<dbReference type="Pfam" id="PF00106">
    <property type="entry name" value="adh_short"/>
    <property type="match status" value="1"/>
</dbReference>
<dbReference type="GO" id="GO:0004806">
    <property type="term" value="F:triacylglycerol lipase activity"/>
    <property type="evidence" value="ECO:0007669"/>
    <property type="project" value="TreeGrafter"/>
</dbReference>
<comment type="caution">
    <text evidence="3">The sequence shown here is derived from an EMBL/GenBank/DDBJ whole genome shotgun (WGS) entry which is preliminary data.</text>
</comment>
<dbReference type="PRINTS" id="PR00080">
    <property type="entry name" value="SDRFAMILY"/>
</dbReference>
<accession>A0A8H7N330</accession>
<dbReference type="GO" id="GO:0005783">
    <property type="term" value="C:endoplasmic reticulum"/>
    <property type="evidence" value="ECO:0007669"/>
    <property type="project" value="TreeGrafter"/>
</dbReference>
<evidence type="ECO:0000313" key="4">
    <source>
        <dbReference type="Proteomes" id="UP000616885"/>
    </source>
</evidence>
<dbReference type="PANTHER" id="PTHR44169">
    <property type="entry name" value="NADPH-DEPENDENT 1-ACYLDIHYDROXYACETONE PHOSPHATE REDUCTASE"/>
    <property type="match status" value="1"/>
</dbReference>
<dbReference type="EMBL" id="JADCTT010000011">
    <property type="protein sequence ID" value="KAF9746831.1"/>
    <property type="molecule type" value="Genomic_DNA"/>
</dbReference>
<dbReference type="GO" id="GO:0019433">
    <property type="term" value="P:triglyceride catabolic process"/>
    <property type="evidence" value="ECO:0007669"/>
    <property type="project" value="TreeGrafter"/>
</dbReference>
<dbReference type="GO" id="GO:0000140">
    <property type="term" value="F:acylglycerone-phosphate reductase (NADP+) activity"/>
    <property type="evidence" value="ECO:0007669"/>
    <property type="project" value="TreeGrafter"/>
</dbReference>
<comment type="similarity">
    <text evidence="1">Belongs to the short-chain dehydrogenases/reductases (SDR) family.</text>
</comment>
<dbReference type="Gene3D" id="3.40.50.720">
    <property type="entry name" value="NAD(P)-binding Rossmann-like Domain"/>
    <property type="match status" value="1"/>
</dbReference>
<organism evidence="3 4">
    <name type="scientific">Bionectria ochroleuca</name>
    <name type="common">Gliocladium roseum</name>
    <dbReference type="NCBI Taxonomy" id="29856"/>
    <lineage>
        <taxon>Eukaryota</taxon>
        <taxon>Fungi</taxon>
        <taxon>Dikarya</taxon>
        <taxon>Ascomycota</taxon>
        <taxon>Pezizomycotina</taxon>
        <taxon>Sordariomycetes</taxon>
        <taxon>Hypocreomycetidae</taxon>
        <taxon>Hypocreales</taxon>
        <taxon>Bionectriaceae</taxon>
        <taxon>Clonostachys</taxon>
    </lineage>
</organism>
<dbReference type="InterPro" id="IPR036291">
    <property type="entry name" value="NAD(P)-bd_dom_sf"/>
</dbReference>
<sequence length="501" mass="54901">MSFLYKSRTIDRALNKIRPPGFTGNRSPVFQESRRNWLRNISKESICVEYTDFIFNGRPGCEGTLKKGECKALKETFTSHANADNLWDSQSLQSCFEARIPHDEKYKKLLKSCASSLWTLTTYFARWPFNDALSTTPEPTSLTYESYVRAIAFLCGRQNSMLWPTHLAENGFARTHILALEHIFRALAITPEIAKQASGSSCEDDSVLSPQQREVFDVVYTVQLSLSGSTERLEEELIPTARCSEGGAGAALAEAFAKKGYHVFATARSPSKVPRSLHDASNVTVLALDVASSESIASAAEEVREKTAGKLDVLINNAGMGLSAPGLDTPMSDARKVFDINFFGVLEMIQVFSPLLVEAKGFIINNSSVGGHLPLPFLSVYQATKAAIIQASEVWRLELAPLGVRVLTLLTGGIATHFVDNQPTPELPPNSYYLGVKDKLSNANDVLRQVEKGTTGKLWIGGGAGLLRSLLWFSPQSLIDYLARGMKPFAEKLAAAHEKSA</sequence>
<dbReference type="GO" id="GO:0006654">
    <property type="term" value="P:phosphatidic acid biosynthetic process"/>
    <property type="evidence" value="ECO:0007669"/>
    <property type="project" value="TreeGrafter"/>
</dbReference>
<reference evidence="3" key="1">
    <citation type="submission" date="2020-10" db="EMBL/GenBank/DDBJ databases">
        <title>High-Quality Genome Resource of Clonostachys rosea strain S41 by Oxford Nanopore Long-Read Sequencing.</title>
        <authorList>
            <person name="Wang H."/>
        </authorList>
    </citation>
    <scope>NUCLEOTIDE SEQUENCE</scope>
    <source>
        <strain evidence="3">S41</strain>
    </source>
</reference>